<dbReference type="AlphaFoldDB" id="A0A0E9U6T7"/>
<sequence>MCTYNRLQFTVKRPTVILQYIEPQTYVHVHLCVRAGLSELVLKPS</sequence>
<protein>
    <submittedName>
        <fullName evidence="1">Uncharacterized protein</fullName>
    </submittedName>
</protein>
<accession>A0A0E9U6T7</accession>
<proteinExistence type="predicted"/>
<name>A0A0E9U6T7_ANGAN</name>
<reference evidence="1" key="1">
    <citation type="submission" date="2014-11" db="EMBL/GenBank/DDBJ databases">
        <authorList>
            <person name="Amaro Gonzalez C."/>
        </authorList>
    </citation>
    <scope>NUCLEOTIDE SEQUENCE</scope>
</reference>
<reference evidence="1" key="2">
    <citation type="journal article" date="2015" name="Fish Shellfish Immunol.">
        <title>Early steps in the European eel (Anguilla anguilla)-Vibrio vulnificus interaction in the gills: Role of the RtxA13 toxin.</title>
        <authorList>
            <person name="Callol A."/>
            <person name="Pajuelo D."/>
            <person name="Ebbesson L."/>
            <person name="Teles M."/>
            <person name="MacKenzie S."/>
            <person name="Amaro C."/>
        </authorList>
    </citation>
    <scope>NUCLEOTIDE SEQUENCE</scope>
</reference>
<dbReference type="EMBL" id="GBXM01046948">
    <property type="protein sequence ID" value="JAH61629.1"/>
    <property type="molecule type" value="Transcribed_RNA"/>
</dbReference>
<evidence type="ECO:0000313" key="1">
    <source>
        <dbReference type="EMBL" id="JAH61629.1"/>
    </source>
</evidence>
<organism evidence="1">
    <name type="scientific">Anguilla anguilla</name>
    <name type="common">European freshwater eel</name>
    <name type="synonym">Muraena anguilla</name>
    <dbReference type="NCBI Taxonomy" id="7936"/>
    <lineage>
        <taxon>Eukaryota</taxon>
        <taxon>Metazoa</taxon>
        <taxon>Chordata</taxon>
        <taxon>Craniata</taxon>
        <taxon>Vertebrata</taxon>
        <taxon>Euteleostomi</taxon>
        <taxon>Actinopterygii</taxon>
        <taxon>Neopterygii</taxon>
        <taxon>Teleostei</taxon>
        <taxon>Anguilliformes</taxon>
        <taxon>Anguillidae</taxon>
        <taxon>Anguilla</taxon>
    </lineage>
</organism>